<organism evidence="2">
    <name type="scientific">uncultured Rubrobacteraceae bacterium</name>
    <dbReference type="NCBI Taxonomy" id="349277"/>
    <lineage>
        <taxon>Bacteria</taxon>
        <taxon>Bacillati</taxon>
        <taxon>Actinomycetota</taxon>
        <taxon>Rubrobacteria</taxon>
        <taxon>Rubrobacterales</taxon>
        <taxon>Rubrobacteraceae</taxon>
        <taxon>environmental samples</taxon>
    </lineage>
</organism>
<feature type="non-terminal residue" evidence="2">
    <location>
        <position position="1"/>
    </location>
</feature>
<feature type="compositionally biased region" description="Basic and acidic residues" evidence="1">
    <location>
        <begin position="139"/>
        <end position="153"/>
    </location>
</feature>
<proteinExistence type="predicted"/>
<name>A0A6J4PW37_9ACTN</name>
<feature type="region of interest" description="Disordered" evidence="1">
    <location>
        <begin position="1"/>
        <end position="153"/>
    </location>
</feature>
<reference evidence="2" key="1">
    <citation type="submission" date="2020-02" db="EMBL/GenBank/DDBJ databases">
        <authorList>
            <person name="Meier V. D."/>
        </authorList>
    </citation>
    <scope>NUCLEOTIDE SEQUENCE</scope>
    <source>
        <strain evidence="2">AVDCRST_MAG82</strain>
    </source>
</reference>
<feature type="compositionally biased region" description="Low complexity" evidence="1">
    <location>
        <begin position="127"/>
        <end position="138"/>
    </location>
</feature>
<dbReference type="AlphaFoldDB" id="A0A6J4PW37"/>
<evidence type="ECO:0000313" key="2">
    <source>
        <dbReference type="EMBL" id="CAA9421257.1"/>
    </source>
</evidence>
<evidence type="ECO:0000256" key="1">
    <source>
        <dbReference type="SAM" id="MobiDB-lite"/>
    </source>
</evidence>
<feature type="compositionally biased region" description="Basic residues" evidence="1">
    <location>
        <begin position="50"/>
        <end position="70"/>
    </location>
</feature>
<feature type="non-terminal residue" evidence="2">
    <location>
        <position position="153"/>
    </location>
</feature>
<accession>A0A6J4PW37</accession>
<dbReference type="EMBL" id="CADCVA010000206">
    <property type="protein sequence ID" value="CAA9421257.1"/>
    <property type="molecule type" value="Genomic_DNA"/>
</dbReference>
<feature type="compositionally biased region" description="Basic and acidic residues" evidence="1">
    <location>
        <begin position="21"/>
        <end position="30"/>
    </location>
</feature>
<protein>
    <submittedName>
        <fullName evidence="2">Uncharacterized protein</fullName>
    </submittedName>
</protein>
<sequence length="153" mass="16605">GPPKPYPSGRRSSGSRSTRRVLPEKLRRPPEPGGHQGPRAGPGAQARRPFPSRRRPPATRLPGRSRPRLRRPGDPRRLQPLKALGRRRATRDGGRAPGRRGHARAHDPRGSQDLGPGGDARREHAQGRAGRPLAGGPRRTPDRGAPKRPDAGL</sequence>
<gene>
    <name evidence="2" type="ORF">AVDCRST_MAG82-1452</name>
</gene>